<keyword evidence="8" id="KW-1185">Reference proteome</keyword>
<evidence type="ECO:0000313" key="8">
    <source>
        <dbReference type="Proteomes" id="UP000481360"/>
    </source>
</evidence>
<reference evidence="7 8" key="1">
    <citation type="submission" date="2020-03" db="EMBL/GenBank/DDBJ databases">
        <title>Isolation and identification of active actinomycetes.</title>
        <authorList>
            <person name="Sun X."/>
        </authorList>
    </citation>
    <scope>NUCLEOTIDE SEQUENCE [LARGE SCALE GENOMIC DNA]</scope>
    <source>
        <strain evidence="7 8">NEAU-D13</strain>
    </source>
</reference>
<evidence type="ECO:0000313" key="7">
    <source>
        <dbReference type="EMBL" id="NGY65155.1"/>
    </source>
</evidence>
<evidence type="ECO:0000256" key="2">
    <source>
        <dbReference type="ARBA" id="ARBA00022741"/>
    </source>
</evidence>
<name>A0A7C9VYA2_9PSEU</name>
<keyword evidence="3 7" id="KW-0418">Kinase</keyword>
<dbReference type="SUPFAM" id="SSF56112">
    <property type="entry name" value="Protein kinase-like (PK-like)"/>
    <property type="match status" value="1"/>
</dbReference>
<accession>A0A7C9VYA2</accession>
<dbReference type="InterPro" id="IPR000719">
    <property type="entry name" value="Prot_kinase_dom"/>
</dbReference>
<dbReference type="Proteomes" id="UP000481360">
    <property type="component" value="Unassembled WGS sequence"/>
</dbReference>
<dbReference type="RefSeq" id="WP_166053981.1">
    <property type="nucleotide sequence ID" value="NZ_JAAMPJ010000015.1"/>
</dbReference>
<evidence type="ECO:0000259" key="6">
    <source>
        <dbReference type="PROSITE" id="PS50011"/>
    </source>
</evidence>
<dbReference type="GO" id="GO:0004674">
    <property type="term" value="F:protein serine/threonine kinase activity"/>
    <property type="evidence" value="ECO:0007669"/>
    <property type="project" value="UniProtKB-KW"/>
</dbReference>
<comment type="caution">
    <text evidence="7">The sequence shown here is derived from an EMBL/GenBank/DDBJ whole genome shotgun (WGS) entry which is preliminary data.</text>
</comment>
<keyword evidence="1" id="KW-0808">Transferase</keyword>
<evidence type="ECO:0000256" key="5">
    <source>
        <dbReference type="SAM" id="Phobius"/>
    </source>
</evidence>
<keyword evidence="5" id="KW-1133">Transmembrane helix</keyword>
<evidence type="ECO:0000256" key="1">
    <source>
        <dbReference type="ARBA" id="ARBA00022679"/>
    </source>
</evidence>
<keyword evidence="2" id="KW-0547">Nucleotide-binding</keyword>
<dbReference type="EMBL" id="JAAMPJ010000015">
    <property type="protein sequence ID" value="NGY65155.1"/>
    <property type="molecule type" value="Genomic_DNA"/>
</dbReference>
<feature type="transmembrane region" description="Helical" evidence="5">
    <location>
        <begin position="295"/>
        <end position="315"/>
    </location>
</feature>
<evidence type="ECO:0000256" key="4">
    <source>
        <dbReference type="ARBA" id="ARBA00022840"/>
    </source>
</evidence>
<dbReference type="AlphaFoldDB" id="A0A7C9VYA2"/>
<sequence length="423" mass="44819">MGTDHGFGDLVPRGTGPRATVYAGIRADTGEAVALKVFRAKLPRRTRTEVERELARLAPLRAGASVLVVDGLEDLGDRTALRMELCTQSLTDVVEEEGPLPIPDAIALGRRLSEALAAAHEAGIVHGGVTPGNVLYRPSGEPVLADFGVTLRLAFPHEGGDGIDFLAPETLERGTADERSDLYGLGAVLHLALSGLSPHPARLGEHPDDRKLRVLGSTVPRPDRPDLPDELAELVRALLAKDPALRPGSMRDVATWLGRLSAASAPAPVPPRPPMPQGTPVFVSAPGTTGRKHPALPVIAGAAGLLLVVALGVFLMRSDPPVRGGASTYVPTSPAKAVVVALVEPVDNVDHVDLRWESQEQLVFAVVVVGEGEQPKVLPAKQNRSLKVEVDPARRYCFVVQGTDGNQIYESKPKSLRGGTCKR</sequence>
<dbReference type="GO" id="GO:0005524">
    <property type="term" value="F:ATP binding"/>
    <property type="evidence" value="ECO:0007669"/>
    <property type="project" value="UniProtKB-KW"/>
</dbReference>
<organism evidence="7 8">
    <name type="scientific">Lentzea alba</name>
    <dbReference type="NCBI Taxonomy" id="2714351"/>
    <lineage>
        <taxon>Bacteria</taxon>
        <taxon>Bacillati</taxon>
        <taxon>Actinomycetota</taxon>
        <taxon>Actinomycetes</taxon>
        <taxon>Pseudonocardiales</taxon>
        <taxon>Pseudonocardiaceae</taxon>
        <taxon>Lentzea</taxon>
    </lineage>
</organism>
<protein>
    <submittedName>
        <fullName evidence="7">Serine/threonine protein kinase</fullName>
    </submittedName>
</protein>
<dbReference type="PANTHER" id="PTHR43289">
    <property type="entry name" value="MITOGEN-ACTIVATED PROTEIN KINASE KINASE KINASE 20-RELATED"/>
    <property type="match status" value="1"/>
</dbReference>
<dbReference type="CDD" id="cd14014">
    <property type="entry name" value="STKc_PknB_like"/>
    <property type="match status" value="1"/>
</dbReference>
<keyword evidence="5" id="KW-0812">Transmembrane</keyword>
<keyword evidence="7" id="KW-0723">Serine/threonine-protein kinase</keyword>
<evidence type="ECO:0000256" key="3">
    <source>
        <dbReference type="ARBA" id="ARBA00022777"/>
    </source>
</evidence>
<dbReference type="Gene3D" id="1.10.510.10">
    <property type="entry name" value="Transferase(Phosphotransferase) domain 1"/>
    <property type="match status" value="1"/>
</dbReference>
<keyword evidence="4" id="KW-0067">ATP-binding</keyword>
<dbReference type="SMART" id="SM00220">
    <property type="entry name" value="S_TKc"/>
    <property type="match status" value="1"/>
</dbReference>
<proteinExistence type="predicted"/>
<feature type="domain" description="Protein kinase" evidence="6">
    <location>
        <begin position="7"/>
        <end position="257"/>
    </location>
</feature>
<gene>
    <name evidence="7" type="ORF">G7043_40250</name>
</gene>
<dbReference type="InterPro" id="IPR011009">
    <property type="entry name" value="Kinase-like_dom_sf"/>
</dbReference>
<keyword evidence="5" id="KW-0472">Membrane</keyword>
<dbReference type="Pfam" id="PF00069">
    <property type="entry name" value="Pkinase"/>
    <property type="match status" value="1"/>
</dbReference>
<dbReference type="PROSITE" id="PS50011">
    <property type="entry name" value="PROTEIN_KINASE_DOM"/>
    <property type="match status" value="1"/>
</dbReference>
<dbReference type="PANTHER" id="PTHR43289:SF34">
    <property type="entry name" value="SERINE_THREONINE-PROTEIN KINASE YBDM-RELATED"/>
    <property type="match status" value="1"/>
</dbReference>